<dbReference type="InterPro" id="IPR036380">
    <property type="entry name" value="Isochorismatase-like_sf"/>
</dbReference>
<feature type="domain" description="Isochorismatase-like" evidence="3">
    <location>
        <begin position="48"/>
        <end position="223"/>
    </location>
</feature>
<evidence type="ECO:0000313" key="4">
    <source>
        <dbReference type="EMBL" id="SDI27614.1"/>
    </source>
</evidence>
<evidence type="ECO:0000313" key="5">
    <source>
        <dbReference type="Proteomes" id="UP000199017"/>
    </source>
</evidence>
<dbReference type="EMBL" id="FNDU01000006">
    <property type="protein sequence ID" value="SDI27614.1"/>
    <property type="molecule type" value="Genomic_DNA"/>
</dbReference>
<dbReference type="STRING" id="930129.SAMN05216352_10699"/>
<dbReference type="AlphaFoldDB" id="A0A1G8J8N5"/>
<sequence>MLSSSIIKPYHREIIYIKVFHQAIDKNQDIIYHFIIIKFLNEVKRMSTALIIVDIQNDYFPNGKMELSNPVKAADNAGEILEWFRQNNEDNIFHVQHISNDEGIGFFLPNTEGVKINQAVLPIEQESIIIKHTPNSFFKTELESKLKDKGVTKLVIVGMMTHICIDATVRAAVELGFETTLIEDACATRDLSYQDKVVPAEQVHYAFVSALKSMYANVISTEDFLQQKANTIL</sequence>
<dbReference type="Pfam" id="PF00857">
    <property type="entry name" value="Isochorismatase"/>
    <property type="match status" value="1"/>
</dbReference>
<dbReference type="InterPro" id="IPR000868">
    <property type="entry name" value="Isochorismatase-like_dom"/>
</dbReference>
<dbReference type="Proteomes" id="UP000199017">
    <property type="component" value="Unassembled WGS sequence"/>
</dbReference>
<accession>A0A1G8J8N5</accession>
<proteinExistence type="inferred from homology"/>
<dbReference type="PANTHER" id="PTHR43540">
    <property type="entry name" value="PEROXYUREIDOACRYLATE/UREIDOACRYLATE AMIDOHYDROLASE-RELATED"/>
    <property type="match status" value="1"/>
</dbReference>
<organism evidence="4 5">
    <name type="scientific">Alteribacillus bidgolensis</name>
    <dbReference type="NCBI Taxonomy" id="930129"/>
    <lineage>
        <taxon>Bacteria</taxon>
        <taxon>Bacillati</taxon>
        <taxon>Bacillota</taxon>
        <taxon>Bacilli</taxon>
        <taxon>Bacillales</taxon>
        <taxon>Bacillaceae</taxon>
        <taxon>Alteribacillus</taxon>
    </lineage>
</organism>
<name>A0A1G8J8N5_9BACI</name>
<evidence type="ECO:0000256" key="2">
    <source>
        <dbReference type="ARBA" id="ARBA00022801"/>
    </source>
</evidence>
<dbReference type="PANTHER" id="PTHR43540:SF1">
    <property type="entry name" value="ISOCHORISMATASE HYDROLASE"/>
    <property type="match status" value="1"/>
</dbReference>
<dbReference type="CDD" id="cd01014">
    <property type="entry name" value="nicotinamidase_related"/>
    <property type="match status" value="1"/>
</dbReference>
<gene>
    <name evidence="4" type="ORF">SAMN05216352_10699</name>
</gene>
<dbReference type="Gene3D" id="3.40.50.850">
    <property type="entry name" value="Isochorismatase-like"/>
    <property type="match status" value="1"/>
</dbReference>
<protein>
    <submittedName>
        <fullName evidence="4">Nicotinamidase-related amidase</fullName>
    </submittedName>
</protein>
<evidence type="ECO:0000256" key="1">
    <source>
        <dbReference type="ARBA" id="ARBA00006336"/>
    </source>
</evidence>
<dbReference type="SUPFAM" id="SSF52499">
    <property type="entry name" value="Isochorismatase-like hydrolases"/>
    <property type="match status" value="1"/>
</dbReference>
<dbReference type="GO" id="GO:0016787">
    <property type="term" value="F:hydrolase activity"/>
    <property type="evidence" value="ECO:0007669"/>
    <property type="project" value="UniProtKB-KW"/>
</dbReference>
<dbReference type="InterPro" id="IPR050272">
    <property type="entry name" value="Isochorismatase-like_hydrls"/>
</dbReference>
<reference evidence="4 5" key="1">
    <citation type="submission" date="2016-10" db="EMBL/GenBank/DDBJ databases">
        <authorList>
            <person name="de Groot N.N."/>
        </authorList>
    </citation>
    <scope>NUCLEOTIDE SEQUENCE [LARGE SCALE GENOMIC DNA]</scope>
    <source>
        <strain evidence="5">P4B,CCM 7963,CECT 7998,DSM 25260,IBRC-M 10614,KCTC 13821</strain>
    </source>
</reference>
<keyword evidence="5" id="KW-1185">Reference proteome</keyword>
<evidence type="ECO:0000259" key="3">
    <source>
        <dbReference type="Pfam" id="PF00857"/>
    </source>
</evidence>
<comment type="similarity">
    <text evidence="1">Belongs to the isochorismatase family.</text>
</comment>
<keyword evidence="2" id="KW-0378">Hydrolase</keyword>